<name>A0ABT1TYT9_9GAMM</name>
<organism evidence="3 4">
    <name type="scientific">Methylomonas rosea</name>
    <dbReference type="NCBI Taxonomy" id="2952227"/>
    <lineage>
        <taxon>Bacteria</taxon>
        <taxon>Pseudomonadati</taxon>
        <taxon>Pseudomonadota</taxon>
        <taxon>Gammaproteobacteria</taxon>
        <taxon>Methylococcales</taxon>
        <taxon>Methylococcaceae</taxon>
        <taxon>Methylomonas</taxon>
    </lineage>
</organism>
<dbReference type="EMBL" id="JANIBL010000115">
    <property type="protein sequence ID" value="MCQ8119937.1"/>
    <property type="molecule type" value="Genomic_DNA"/>
</dbReference>
<dbReference type="Pfam" id="PF24624">
    <property type="entry name" value="Int_N"/>
    <property type="match status" value="1"/>
</dbReference>
<dbReference type="Gene3D" id="1.10.150.130">
    <property type="match status" value="1"/>
</dbReference>
<evidence type="ECO:0000313" key="4">
    <source>
        <dbReference type="Proteomes" id="UP001524570"/>
    </source>
</evidence>
<sequence length="173" mass="19871">MASIQKRGSKWFAQVCKSGTRKSGTFSTKAQATAWAAITEAEILSGGIKQKVDKTLMDALERYAVEVSPSKRGARWELIRVNAWKRLPFANYKLDSVTTPILAEWRDNRLKTVQPSTVNREMNLLSSVFEQARREWQWIDKNPTRDVRRPPQPKHRERIFSKTEQNAIVEALG</sequence>
<dbReference type="InterPro" id="IPR010998">
    <property type="entry name" value="Integrase_recombinase_N"/>
</dbReference>
<comment type="caution">
    <text evidence="3">The sequence shown here is derived from an EMBL/GenBank/DDBJ whole genome shotgun (WGS) entry which is preliminary data.</text>
</comment>
<dbReference type="SUPFAM" id="SSF56349">
    <property type="entry name" value="DNA breaking-rejoining enzymes"/>
    <property type="match status" value="1"/>
</dbReference>
<evidence type="ECO:0000313" key="3">
    <source>
        <dbReference type="EMBL" id="MCQ8119937.1"/>
    </source>
</evidence>
<reference evidence="3 4" key="1">
    <citation type="submission" date="2022-07" db="EMBL/GenBank/DDBJ databases">
        <title>Methylomonas rivi sp. nov., Methylomonas rosea sp. nov., Methylomonas aureus sp. nov. and Methylomonas subterranea sp. nov., four novel methanotrophs isolated from a freshwater creek and the deep terrestrial subsurface.</title>
        <authorList>
            <person name="Abin C."/>
            <person name="Sankaranarayanan K."/>
            <person name="Garner C."/>
            <person name="Sindelar R."/>
            <person name="Kotary K."/>
            <person name="Garner R."/>
            <person name="Barclay S."/>
            <person name="Lawson P."/>
            <person name="Krumholz L."/>
        </authorList>
    </citation>
    <scope>NUCLEOTIDE SEQUENCE [LARGE SCALE GENOMIC DNA]</scope>
    <source>
        <strain evidence="3 4">WSC-7</strain>
    </source>
</reference>
<evidence type="ECO:0000259" key="2">
    <source>
        <dbReference type="Pfam" id="PF24624"/>
    </source>
</evidence>
<accession>A0ABT1TYT9</accession>
<dbReference type="Proteomes" id="UP001524570">
    <property type="component" value="Unassembled WGS sequence"/>
</dbReference>
<keyword evidence="4" id="KW-1185">Reference proteome</keyword>
<gene>
    <name evidence="3" type="ORF">NP589_21170</name>
</gene>
<proteinExistence type="predicted"/>
<protein>
    <recommendedName>
        <fullName evidence="2">Phage integrase N-terminal domain-containing protein</fullName>
    </recommendedName>
</protein>
<keyword evidence="1" id="KW-0238">DNA-binding</keyword>
<dbReference type="InterPro" id="IPR057084">
    <property type="entry name" value="Int_N"/>
</dbReference>
<feature type="domain" description="Phage integrase N-terminal" evidence="2">
    <location>
        <begin position="94"/>
        <end position="148"/>
    </location>
</feature>
<evidence type="ECO:0000256" key="1">
    <source>
        <dbReference type="ARBA" id="ARBA00023125"/>
    </source>
</evidence>
<feature type="non-terminal residue" evidence="3">
    <location>
        <position position="173"/>
    </location>
</feature>
<dbReference type="InterPro" id="IPR011010">
    <property type="entry name" value="DNA_brk_join_enz"/>
</dbReference>